<reference evidence="2 3" key="1">
    <citation type="submission" date="2021-05" db="EMBL/GenBank/DDBJ databases">
        <title>A novel Methanospirillum isolate from a pyrite-forming mixed culture.</title>
        <authorList>
            <person name="Bunk B."/>
            <person name="Sproer C."/>
            <person name="Spring S."/>
            <person name="Pester M."/>
        </authorList>
    </citation>
    <scope>NUCLEOTIDE SEQUENCE [LARGE SCALE GENOMIC DNA]</scope>
    <source>
        <strain evidence="2 3">J.3.6.1-F.2.7.3</strain>
    </source>
</reference>
<dbReference type="AlphaFoldDB" id="A0A8E7AZV3"/>
<dbReference type="Pfam" id="PF02518">
    <property type="entry name" value="HATPase_c"/>
    <property type="match status" value="1"/>
</dbReference>
<dbReference type="GO" id="GO:0016772">
    <property type="term" value="F:transferase activity, transferring phosphorus-containing groups"/>
    <property type="evidence" value="ECO:0007669"/>
    <property type="project" value="InterPro"/>
</dbReference>
<dbReference type="RefSeq" id="WP_214420141.1">
    <property type="nucleotide sequence ID" value="NZ_CP075546.1"/>
</dbReference>
<feature type="domain" description="Histidine kinase/HSP90-like ATPase" evidence="1">
    <location>
        <begin position="7"/>
        <end position="65"/>
    </location>
</feature>
<dbReference type="InterPro" id="IPR036890">
    <property type="entry name" value="HATPase_C_sf"/>
</dbReference>
<dbReference type="SUPFAM" id="SSF55874">
    <property type="entry name" value="ATPase domain of HSP90 chaperone/DNA topoisomerase II/histidine kinase"/>
    <property type="match status" value="1"/>
</dbReference>
<evidence type="ECO:0000313" key="3">
    <source>
        <dbReference type="Proteomes" id="UP000680656"/>
    </source>
</evidence>
<dbReference type="PRINTS" id="PR00344">
    <property type="entry name" value="BCTRLSENSOR"/>
</dbReference>
<dbReference type="InterPro" id="IPR003594">
    <property type="entry name" value="HATPase_dom"/>
</dbReference>
<evidence type="ECO:0000313" key="2">
    <source>
        <dbReference type="EMBL" id="QVV89344.1"/>
    </source>
</evidence>
<evidence type="ECO:0000259" key="1">
    <source>
        <dbReference type="Pfam" id="PF02518"/>
    </source>
</evidence>
<name>A0A8E7AZV3_9EURY</name>
<protein>
    <recommendedName>
        <fullName evidence="1">Histidine kinase/HSP90-like ATPase domain-containing protein</fullName>
    </recommendedName>
</protein>
<organism evidence="2 3">
    <name type="scientific">Methanospirillum purgamenti</name>
    <dbReference type="NCBI Taxonomy" id="2834276"/>
    <lineage>
        <taxon>Archaea</taxon>
        <taxon>Methanobacteriati</taxon>
        <taxon>Methanobacteriota</taxon>
        <taxon>Stenosarchaea group</taxon>
        <taxon>Methanomicrobia</taxon>
        <taxon>Methanomicrobiales</taxon>
        <taxon>Methanospirillaceae</taxon>
        <taxon>Methanospirillum</taxon>
    </lineage>
</organism>
<dbReference type="InterPro" id="IPR004358">
    <property type="entry name" value="Sig_transdc_His_kin-like_C"/>
</dbReference>
<dbReference type="GeneID" id="65095932"/>
<dbReference type="Gene3D" id="3.30.565.10">
    <property type="entry name" value="Histidine kinase-like ATPase, C-terminal domain"/>
    <property type="match status" value="1"/>
</dbReference>
<sequence>MSSNIYIDNGAGIPEDEKKKVFKRGYGKNTGLGLFLIREILSITDINIIETGTPGKGVRFEMTVPDLYFRKCDP</sequence>
<dbReference type="EMBL" id="CP075546">
    <property type="protein sequence ID" value="QVV89344.1"/>
    <property type="molecule type" value="Genomic_DNA"/>
</dbReference>
<accession>A0A8E7AZV3</accession>
<dbReference type="Proteomes" id="UP000680656">
    <property type="component" value="Chromosome"/>
</dbReference>
<dbReference type="KEGG" id="mrtj:KHC33_02070"/>
<keyword evidence="3" id="KW-1185">Reference proteome</keyword>
<proteinExistence type="predicted"/>
<gene>
    <name evidence="2" type="ORF">KHC33_02070</name>
</gene>
<dbReference type="CDD" id="cd00075">
    <property type="entry name" value="HATPase"/>
    <property type="match status" value="1"/>
</dbReference>